<dbReference type="InterPro" id="IPR000477">
    <property type="entry name" value="RT_dom"/>
</dbReference>
<dbReference type="Proteomes" id="UP000663879">
    <property type="component" value="Unassembled WGS sequence"/>
</dbReference>
<dbReference type="InterPro" id="IPR043502">
    <property type="entry name" value="DNA/RNA_pol_sf"/>
</dbReference>
<keyword evidence="3" id="KW-1185">Reference proteome</keyword>
<dbReference type="OrthoDB" id="6774702at2759"/>
<gene>
    <name evidence="2" type="ORF">OXX778_LOCUS21308</name>
</gene>
<organism evidence="2 3">
    <name type="scientific">Brachionus calyciflorus</name>
    <dbReference type="NCBI Taxonomy" id="104777"/>
    <lineage>
        <taxon>Eukaryota</taxon>
        <taxon>Metazoa</taxon>
        <taxon>Spiralia</taxon>
        <taxon>Gnathifera</taxon>
        <taxon>Rotifera</taxon>
        <taxon>Eurotatoria</taxon>
        <taxon>Monogononta</taxon>
        <taxon>Pseudotrocha</taxon>
        <taxon>Ploima</taxon>
        <taxon>Brachionidae</taxon>
        <taxon>Brachionus</taxon>
    </lineage>
</organism>
<evidence type="ECO:0000313" key="2">
    <source>
        <dbReference type="EMBL" id="CAF1104257.1"/>
    </source>
</evidence>
<dbReference type="SUPFAM" id="SSF56672">
    <property type="entry name" value="DNA/RNA polymerases"/>
    <property type="match status" value="1"/>
</dbReference>
<feature type="domain" description="Reverse transcriptase" evidence="1">
    <location>
        <begin position="32"/>
        <end position="167"/>
    </location>
</feature>
<evidence type="ECO:0000259" key="1">
    <source>
        <dbReference type="PROSITE" id="PS50878"/>
    </source>
</evidence>
<name>A0A814PCG5_9BILA</name>
<dbReference type="PROSITE" id="PS50878">
    <property type="entry name" value="RT_POL"/>
    <property type="match status" value="1"/>
</dbReference>
<dbReference type="PANTHER" id="PTHR19446">
    <property type="entry name" value="REVERSE TRANSCRIPTASES"/>
    <property type="match status" value="1"/>
</dbReference>
<dbReference type="AlphaFoldDB" id="A0A814PCG5"/>
<sequence length="167" mass="19588">MKSAAGIDKLNNNLLKNIGPNGINYLLKIINKSFKENTILPEWKIAKITMIPKKPNDSHNIDNYRPISLTCSIIKVIEKLVKFRLEKFLEENKIINKFQSGFRRGKSTIDNLFYFKQKCLEYFAQKMLVCGVIFDIEKAFDKVWHNGLFWKMDKIDKRKSQKKLQTG</sequence>
<reference evidence="2" key="1">
    <citation type="submission" date="2021-02" db="EMBL/GenBank/DDBJ databases">
        <authorList>
            <person name="Nowell W R."/>
        </authorList>
    </citation>
    <scope>NUCLEOTIDE SEQUENCE</scope>
    <source>
        <strain evidence="2">Ploen Becks lab</strain>
    </source>
</reference>
<accession>A0A814PCG5</accession>
<comment type="caution">
    <text evidence="2">The sequence shown here is derived from an EMBL/GenBank/DDBJ whole genome shotgun (WGS) entry which is preliminary data.</text>
</comment>
<dbReference type="Pfam" id="PF00078">
    <property type="entry name" value="RVT_1"/>
    <property type="match status" value="1"/>
</dbReference>
<dbReference type="CDD" id="cd01650">
    <property type="entry name" value="RT_nLTR_like"/>
    <property type="match status" value="1"/>
</dbReference>
<protein>
    <recommendedName>
        <fullName evidence="1">Reverse transcriptase domain-containing protein</fullName>
    </recommendedName>
</protein>
<dbReference type="EMBL" id="CAJNOC010007750">
    <property type="protein sequence ID" value="CAF1104257.1"/>
    <property type="molecule type" value="Genomic_DNA"/>
</dbReference>
<evidence type="ECO:0000313" key="3">
    <source>
        <dbReference type="Proteomes" id="UP000663879"/>
    </source>
</evidence>
<proteinExistence type="predicted"/>